<reference evidence="9 10" key="1">
    <citation type="submission" date="2011-11" db="EMBL/GenBank/DDBJ databases">
        <title>The Noncontiguous Finished genome of Desulfosporosinus youngiae DSM 17734.</title>
        <authorList>
            <consortium name="US DOE Joint Genome Institute (JGI-PGF)"/>
            <person name="Lucas S."/>
            <person name="Han J."/>
            <person name="Lapidus A."/>
            <person name="Cheng J.-F."/>
            <person name="Goodwin L."/>
            <person name="Pitluck S."/>
            <person name="Peters L."/>
            <person name="Ovchinnikova G."/>
            <person name="Lu M."/>
            <person name="Land M.L."/>
            <person name="Hauser L."/>
            <person name="Pester M."/>
            <person name="Spring S."/>
            <person name="Ollivier B."/>
            <person name="Rattei T."/>
            <person name="Klenk H.-P."/>
            <person name="Wagner M."/>
            <person name="Loy A."/>
            <person name="Woyke T.J."/>
        </authorList>
    </citation>
    <scope>NUCLEOTIDE SEQUENCE [LARGE SCALE GENOMIC DNA]</scope>
    <source>
        <strain evidence="9 10">DSM 17734</strain>
    </source>
</reference>
<dbReference type="PROSITE" id="PS50901">
    <property type="entry name" value="FTSK"/>
    <property type="match status" value="1"/>
</dbReference>
<dbReference type="Gene3D" id="3.40.50.300">
    <property type="entry name" value="P-loop containing nucleotide triphosphate hydrolases"/>
    <property type="match status" value="1"/>
</dbReference>
<evidence type="ECO:0000256" key="6">
    <source>
        <dbReference type="SAM" id="MobiDB-lite"/>
    </source>
</evidence>
<keyword evidence="3 5" id="KW-0067">ATP-binding</keyword>
<dbReference type="Pfam" id="PF01580">
    <property type="entry name" value="FtsK_SpoIIIE"/>
    <property type="match status" value="1"/>
</dbReference>
<feature type="region of interest" description="Disordered" evidence="6">
    <location>
        <begin position="77"/>
        <end position="112"/>
    </location>
</feature>
<dbReference type="InterPro" id="IPR027417">
    <property type="entry name" value="P-loop_NTPase"/>
</dbReference>
<evidence type="ECO:0000256" key="3">
    <source>
        <dbReference type="ARBA" id="ARBA00022840"/>
    </source>
</evidence>
<dbReference type="InterPro" id="IPR041027">
    <property type="entry name" value="FtsK_alpha"/>
</dbReference>
<feature type="region of interest" description="Disordered" evidence="6">
    <location>
        <begin position="240"/>
        <end position="265"/>
    </location>
</feature>
<feature type="transmembrane region" description="Helical" evidence="7">
    <location>
        <begin position="53"/>
        <end position="73"/>
    </location>
</feature>
<dbReference type="AlphaFoldDB" id="H5XVJ2"/>
<dbReference type="InterPro" id="IPR050206">
    <property type="entry name" value="FtsK/SpoIIIE/SftA"/>
</dbReference>
<proteinExistence type="inferred from homology"/>
<dbReference type="CDD" id="cd01127">
    <property type="entry name" value="TrwB_TraG_TraD_VirD4"/>
    <property type="match status" value="1"/>
</dbReference>
<dbReference type="InterPro" id="IPR036388">
    <property type="entry name" value="WH-like_DNA-bd_sf"/>
</dbReference>
<dbReference type="RefSeq" id="WP_007784301.1">
    <property type="nucleotide sequence ID" value="NZ_CM001441.1"/>
</dbReference>
<dbReference type="SUPFAM" id="SSF46785">
    <property type="entry name" value="Winged helix' DNA-binding domain"/>
    <property type="match status" value="1"/>
</dbReference>
<dbReference type="STRING" id="768710.DesyoDRAFT_3030"/>
<dbReference type="Pfam" id="PF09397">
    <property type="entry name" value="FtsK_gamma"/>
    <property type="match status" value="1"/>
</dbReference>
<sequence>MSKRRNTTSSFWLKLLSVLLMVLALTGLMGAFGFAIGAPVYSMFKYLMKGLSWIGPFICFVSALVVWHNSSIFDSISSRNSDRPAKKNHSIQPKNHRRKHYEEKVADQSQNSKVIPLPPGKLVSLQGFNKYFSSPDWVEMKNTDIEMAEEMKEIGRDFPSYFGTGKAVLPKKHGNLTLLKGFNHYFAEVDQEERLTQPISREKISEPVKVFKKRPDELTPFSSVFKSKKEQEEFLAQFKEDVSPVEQEPDSMAESNSENKPPDDVSKISVIETSMTGAEIEAQNISIHTSKEAVTETELSPKPEPELKPELEPTPELVPEAEYEANPELGLETACEVLSGRNVEDNLSGSDPMDVLAETACKAKMISEAQVAAASGLNLEFVEPAPEETDHSAERVNSWGLPDFDLLEPIPPRTIIQDTETTRQLEKVLLDFGVKAKIIRVTRGPVITRYELAPAPGVKISKIVNLSDDIALGLAARDVRIEAPIPGKAAIGIEVPNKQALSVPFREVLETSSFGQYPSKLKVALGKDIADQPIIADLIKMPHLLVAGATGSGKSVCITTIINSLLFNATPDEVKFLLVDPKMVELSQYNGIPHLLAPVVIDPKKAASALKWIVKEMENRYELFAASGVRDIERYNKLKAGETPGDRPALPFVVVIIDELADLMMVAAGEVEEAICRLAQMARAAGIHLVIATQRPSVDVITGVIKANIPSRISFAVSSQIDSRTILDATGAEKLLGRGDMLYSPLGVNKALRVQGCLVTDEEVQRVIMHWKESGKPEYLDPERLFAETTLKNEESNGPDDALFIDAGQLFIRTGIASVSFLQRRLKLGYTRAARLMDMLEEQGVVGGYEGSKPRQVLLTLEEFNERFS</sequence>
<dbReference type="eggNOG" id="COG1674">
    <property type="taxonomic scope" value="Bacteria"/>
</dbReference>
<dbReference type="EMBL" id="CM001441">
    <property type="protein sequence ID" value="EHQ90075.1"/>
    <property type="molecule type" value="Genomic_DNA"/>
</dbReference>
<comment type="similarity">
    <text evidence="1">Belongs to the FtsK/SpoIIIE/SftA family.</text>
</comment>
<evidence type="ECO:0000259" key="8">
    <source>
        <dbReference type="PROSITE" id="PS50901"/>
    </source>
</evidence>
<accession>H5XVJ2</accession>
<dbReference type="GO" id="GO:0003677">
    <property type="term" value="F:DNA binding"/>
    <property type="evidence" value="ECO:0007669"/>
    <property type="project" value="UniProtKB-KW"/>
</dbReference>
<evidence type="ECO:0000313" key="10">
    <source>
        <dbReference type="Proteomes" id="UP000005104"/>
    </source>
</evidence>
<organism evidence="9 10">
    <name type="scientific">Desulfosporosinus youngiae DSM 17734</name>
    <dbReference type="NCBI Taxonomy" id="768710"/>
    <lineage>
        <taxon>Bacteria</taxon>
        <taxon>Bacillati</taxon>
        <taxon>Bacillota</taxon>
        <taxon>Clostridia</taxon>
        <taxon>Eubacteriales</taxon>
        <taxon>Desulfitobacteriaceae</taxon>
        <taxon>Desulfosporosinus</taxon>
    </lineage>
</organism>
<feature type="domain" description="FtsK" evidence="8">
    <location>
        <begin position="531"/>
        <end position="724"/>
    </location>
</feature>
<dbReference type="Gene3D" id="3.30.980.40">
    <property type="match status" value="1"/>
</dbReference>
<dbReference type="SMART" id="SM00382">
    <property type="entry name" value="AAA"/>
    <property type="match status" value="1"/>
</dbReference>
<evidence type="ECO:0000256" key="7">
    <source>
        <dbReference type="SAM" id="Phobius"/>
    </source>
</evidence>
<keyword evidence="7" id="KW-1133">Transmembrane helix</keyword>
<keyword evidence="4" id="KW-0238">DNA-binding</keyword>
<feature type="compositionally biased region" description="Basic and acidic residues" evidence="6">
    <location>
        <begin position="289"/>
        <end position="311"/>
    </location>
</feature>
<evidence type="ECO:0000313" key="9">
    <source>
        <dbReference type="EMBL" id="EHQ90075.1"/>
    </source>
</evidence>
<protein>
    <submittedName>
        <fullName evidence="9">DNA segregation ATPase, FtsK/SpoIIIE family</fullName>
    </submittedName>
</protein>
<feature type="compositionally biased region" description="Basic residues" evidence="6">
    <location>
        <begin position="86"/>
        <end position="99"/>
    </location>
</feature>
<dbReference type="Proteomes" id="UP000005104">
    <property type="component" value="Chromosome"/>
</dbReference>
<dbReference type="Pfam" id="PF17854">
    <property type="entry name" value="FtsK_alpha"/>
    <property type="match status" value="1"/>
</dbReference>
<dbReference type="InterPro" id="IPR003593">
    <property type="entry name" value="AAA+_ATPase"/>
</dbReference>
<evidence type="ECO:0000256" key="4">
    <source>
        <dbReference type="ARBA" id="ARBA00023125"/>
    </source>
</evidence>
<dbReference type="PANTHER" id="PTHR22683:SF41">
    <property type="entry name" value="DNA TRANSLOCASE FTSK"/>
    <property type="match status" value="1"/>
</dbReference>
<gene>
    <name evidence="9" type="ORF">DesyoDRAFT_3030</name>
</gene>
<dbReference type="GO" id="GO:0016020">
    <property type="term" value="C:membrane"/>
    <property type="evidence" value="ECO:0007669"/>
    <property type="project" value="UniProtKB-SubCell"/>
</dbReference>
<dbReference type="SUPFAM" id="SSF52540">
    <property type="entry name" value="P-loop containing nucleoside triphosphate hydrolases"/>
    <property type="match status" value="1"/>
</dbReference>
<dbReference type="GO" id="GO:0005524">
    <property type="term" value="F:ATP binding"/>
    <property type="evidence" value="ECO:0007669"/>
    <property type="project" value="UniProtKB-UniRule"/>
</dbReference>
<keyword evidence="7" id="KW-0472">Membrane</keyword>
<name>H5XVJ2_9FIRM</name>
<keyword evidence="10" id="KW-1185">Reference proteome</keyword>
<dbReference type="SMART" id="SM00843">
    <property type="entry name" value="Ftsk_gamma"/>
    <property type="match status" value="1"/>
</dbReference>
<dbReference type="PANTHER" id="PTHR22683">
    <property type="entry name" value="SPORULATION PROTEIN RELATED"/>
    <property type="match status" value="1"/>
</dbReference>
<dbReference type="InterPro" id="IPR002543">
    <property type="entry name" value="FtsK_dom"/>
</dbReference>
<dbReference type="InterPro" id="IPR036390">
    <property type="entry name" value="WH_DNA-bd_sf"/>
</dbReference>
<dbReference type="InterPro" id="IPR018541">
    <property type="entry name" value="Ftsk_gamma"/>
</dbReference>
<evidence type="ECO:0000256" key="2">
    <source>
        <dbReference type="ARBA" id="ARBA00022741"/>
    </source>
</evidence>
<feature type="binding site" evidence="5">
    <location>
        <begin position="548"/>
        <end position="555"/>
    </location>
    <ligand>
        <name>ATP</name>
        <dbReference type="ChEBI" id="CHEBI:30616"/>
    </ligand>
</feature>
<keyword evidence="2 5" id="KW-0547">Nucleotide-binding</keyword>
<keyword evidence="7" id="KW-0812">Transmembrane</keyword>
<dbReference type="HOGENOM" id="CLU_001981_12_6_9"/>
<evidence type="ECO:0000256" key="1">
    <source>
        <dbReference type="ARBA" id="ARBA00006474"/>
    </source>
</evidence>
<dbReference type="Gene3D" id="1.10.10.10">
    <property type="entry name" value="Winged helix-like DNA-binding domain superfamily/Winged helix DNA-binding domain"/>
    <property type="match status" value="1"/>
</dbReference>
<evidence type="ECO:0000256" key="5">
    <source>
        <dbReference type="PROSITE-ProRule" id="PRU00289"/>
    </source>
</evidence>
<feature type="region of interest" description="Disordered" evidence="6">
    <location>
        <begin position="284"/>
        <end position="312"/>
    </location>
</feature>